<dbReference type="EMBL" id="FPKV01000002">
    <property type="protein sequence ID" value="SFZ91700.1"/>
    <property type="molecule type" value="Genomic_DNA"/>
</dbReference>
<dbReference type="Pfam" id="PF12412">
    <property type="entry name" value="DUF3667"/>
    <property type="match status" value="1"/>
</dbReference>
<keyword evidence="1" id="KW-0812">Transmembrane</keyword>
<evidence type="ECO:0000256" key="1">
    <source>
        <dbReference type="SAM" id="Phobius"/>
    </source>
</evidence>
<dbReference type="OrthoDB" id="1143019at2"/>
<feature type="transmembrane region" description="Helical" evidence="1">
    <location>
        <begin position="249"/>
        <end position="268"/>
    </location>
</feature>
<dbReference type="STRING" id="369401.SAMN05428642_102238"/>
<sequence length="366" mass="42610">MENQLETCKNCEQQFEEDFKFCPHCGQQAKDKLTVKVLFYNTISNYFSFDARFFKSFFPLLFKPGYLAGKFVQGKRLLYLHPAQMYLFITVVFFFLFSFIQRKQVQSLDESLARTLKHEKIADTITNDFVKDSINAVKLAKRKKEDSIARTEVRKALENNKFIHGFNDAKIDSLVNAEDFRKNDGMDFDFNEESIDSLIAADAPDKVIYKEMGMDTDAGAFKRRLYAQALKFYKSRSGGSILQAFYDTIPIAMFFLLPIFALLLKLFYRKRGSFANHLVFSFYYFSFLFTVFSIVIGINFIWDIPGWINLLITLSTFVYLLLALKRFYQQGMFKSFFKGSIITFLFLSFVAPLTATILGVFAFLFY</sequence>
<dbReference type="InterPro" id="IPR022134">
    <property type="entry name" value="DUF3667"/>
</dbReference>
<gene>
    <name evidence="2" type="ORF">SAMN05428642_102238</name>
</gene>
<dbReference type="Proteomes" id="UP000182544">
    <property type="component" value="Unassembled WGS sequence"/>
</dbReference>
<proteinExistence type="predicted"/>
<keyword evidence="1" id="KW-1133">Transmembrane helix</keyword>
<evidence type="ECO:0000313" key="2">
    <source>
        <dbReference type="EMBL" id="SFZ91700.1"/>
    </source>
</evidence>
<evidence type="ECO:0008006" key="4">
    <source>
        <dbReference type="Google" id="ProtNLM"/>
    </source>
</evidence>
<dbReference type="AlphaFoldDB" id="A0A1K2IGX3"/>
<keyword evidence="3" id="KW-1185">Reference proteome</keyword>
<feature type="transmembrane region" description="Helical" evidence="1">
    <location>
        <begin position="307"/>
        <end position="324"/>
    </location>
</feature>
<feature type="transmembrane region" description="Helical" evidence="1">
    <location>
        <begin position="77"/>
        <end position="100"/>
    </location>
</feature>
<accession>A0A1K2IGX3</accession>
<name>A0A1K2IGX3_9FLAO</name>
<protein>
    <recommendedName>
        <fullName evidence="4">DUF3667 domain-containing protein</fullName>
    </recommendedName>
</protein>
<organism evidence="2 3">
    <name type="scientific">Flaviramulus basaltis</name>
    <dbReference type="NCBI Taxonomy" id="369401"/>
    <lineage>
        <taxon>Bacteria</taxon>
        <taxon>Pseudomonadati</taxon>
        <taxon>Bacteroidota</taxon>
        <taxon>Flavobacteriia</taxon>
        <taxon>Flavobacteriales</taxon>
        <taxon>Flavobacteriaceae</taxon>
        <taxon>Flaviramulus</taxon>
    </lineage>
</organism>
<reference evidence="2 3" key="1">
    <citation type="submission" date="2016-10" db="EMBL/GenBank/DDBJ databases">
        <authorList>
            <person name="de Groot N.N."/>
        </authorList>
    </citation>
    <scope>NUCLEOTIDE SEQUENCE [LARGE SCALE GENOMIC DNA]</scope>
    <source>
        <strain evidence="2 3">DSM 18180</strain>
    </source>
</reference>
<evidence type="ECO:0000313" key="3">
    <source>
        <dbReference type="Proteomes" id="UP000182544"/>
    </source>
</evidence>
<dbReference type="RefSeq" id="WP_072401227.1">
    <property type="nucleotide sequence ID" value="NZ_FPKV01000002.1"/>
</dbReference>
<feature type="transmembrane region" description="Helical" evidence="1">
    <location>
        <begin position="336"/>
        <end position="365"/>
    </location>
</feature>
<keyword evidence="1" id="KW-0472">Membrane</keyword>
<feature type="transmembrane region" description="Helical" evidence="1">
    <location>
        <begin position="280"/>
        <end position="301"/>
    </location>
</feature>